<keyword evidence="1" id="KW-0805">Transcription regulation</keyword>
<dbReference type="Proteomes" id="UP000018211">
    <property type="component" value="Unassembled WGS sequence"/>
</dbReference>
<dbReference type="PANTHER" id="PTHR46796:SF13">
    <property type="entry name" value="HTH-TYPE TRANSCRIPTIONAL ACTIVATOR RHAS"/>
    <property type="match status" value="1"/>
</dbReference>
<dbReference type="InterPro" id="IPR009057">
    <property type="entry name" value="Homeodomain-like_sf"/>
</dbReference>
<evidence type="ECO:0000256" key="1">
    <source>
        <dbReference type="ARBA" id="ARBA00023015"/>
    </source>
</evidence>
<dbReference type="InterPro" id="IPR018060">
    <property type="entry name" value="HTH_AraC"/>
</dbReference>
<protein>
    <submittedName>
        <fullName evidence="5">Transcriptional regulator, AraC family</fullName>
    </submittedName>
</protein>
<dbReference type="SMART" id="SM00342">
    <property type="entry name" value="HTH_ARAC"/>
    <property type="match status" value="1"/>
</dbReference>
<comment type="caution">
    <text evidence="5">The sequence shown here is derived from an EMBL/GenBank/DDBJ whole genome shotgun (WGS) entry which is preliminary data.</text>
</comment>
<sequence>MHQANIIEIWKSKADADKRAFVIPDGCQDVIIVQPDQASPVINISPLYTQTIAVDIEKGTEMLGFRLKPSCSFKGLDLAALKQKRFDETWLEDYIENNTQVNDNVWELLQCIRKEPGDITSIAAVLGVSIRTLQRTLKQHTSQSPLFWLRLARVRQCAKAIITSGNHSDIAYDFQYSDQAHMCREVKHWLGVTPTQLATRQDIRAQLFDEGY</sequence>
<evidence type="ECO:0000313" key="6">
    <source>
        <dbReference type="Proteomes" id="UP000018211"/>
    </source>
</evidence>
<feature type="domain" description="HTH araC/xylS-type" evidence="4">
    <location>
        <begin position="103"/>
        <end position="200"/>
    </location>
</feature>
<evidence type="ECO:0000259" key="4">
    <source>
        <dbReference type="PROSITE" id="PS01124"/>
    </source>
</evidence>
<proteinExistence type="predicted"/>
<evidence type="ECO:0000256" key="3">
    <source>
        <dbReference type="ARBA" id="ARBA00023163"/>
    </source>
</evidence>
<dbReference type="EMBL" id="CAOF01000181">
    <property type="protein sequence ID" value="CCO49677.1"/>
    <property type="molecule type" value="Genomic_DNA"/>
</dbReference>
<dbReference type="PANTHER" id="PTHR46796">
    <property type="entry name" value="HTH-TYPE TRANSCRIPTIONAL ACTIVATOR RHAS-RELATED"/>
    <property type="match status" value="1"/>
</dbReference>
<dbReference type="GO" id="GO:0003700">
    <property type="term" value="F:DNA-binding transcription factor activity"/>
    <property type="evidence" value="ECO:0007669"/>
    <property type="project" value="InterPro"/>
</dbReference>
<name>A0AAV2VYK9_9VIBR</name>
<keyword evidence="2" id="KW-0238">DNA-binding</keyword>
<dbReference type="Pfam" id="PF12833">
    <property type="entry name" value="HTH_18"/>
    <property type="match status" value="1"/>
</dbReference>
<dbReference type="GO" id="GO:0043565">
    <property type="term" value="F:sequence-specific DNA binding"/>
    <property type="evidence" value="ECO:0007669"/>
    <property type="project" value="InterPro"/>
</dbReference>
<reference evidence="5 6" key="1">
    <citation type="journal article" date="2013" name="ISME J.">
        <title>Comparative genomics of pathogenic lineages of Vibrio nigripulchritudo identifies virulence-associated traits.</title>
        <authorList>
            <person name="Goudenege D."/>
            <person name="Labreuche Y."/>
            <person name="Krin E."/>
            <person name="Ansquer D."/>
            <person name="Mangenot S."/>
            <person name="Calteau A."/>
            <person name="Medigue C."/>
            <person name="Mazel D."/>
            <person name="Polz M.F."/>
            <person name="Le Roux F."/>
        </authorList>
    </citation>
    <scope>NUCLEOTIDE SEQUENCE [LARGE SCALE GENOMIC DNA]</scope>
    <source>
        <strain evidence="5 6">SOn1</strain>
    </source>
</reference>
<gene>
    <name evidence="5" type="ORF">VIBNISOn1_850015</name>
</gene>
<dbReference type="Gene3D" id="1.10.10.60">
    <property type="entry name" value="Homeodomain-like"/>
    <property type="match status" value="1"/>
</dbReference>
<dbReference type="PROSITE" id="PS01124">
    <property type="entry name" value="HTH_ARAC_FAMILY_2"/>
    <property type="match status" value="1"/>
</dbReference>
<evidence type="ECO:0000256" key="2">
    <source>
        <dbReference type="ARBA" id="ARBA00023125"/>
    </source>
</evidence>
<organism evidence="5 6">
    <name type="scientific">Vibrio nigripulchritudo SOn1</name>
    <dbReference type="NCBI Taxonomy" id="1238450"/>
    <lineage>
        <taxon>Bacteria</taxon>
        <taxon>Pseudomonadati</taxon>
        <taxon>Pseudomonadota</taxon>
        <taxon>Gammaproteobacteria</taxon>
        <taxon>Vibrionales</taxon>
        <taxon>Vibrionaceae</taxon>
        <taxon>Vibrio</taxon>
    </lineage>
</organism>
<dbReference type="InterPro" id="IPR050204">
    <property type="entry name" value="AraC_XylS_family_regulators"/>
</dbReference>
<dbReference type="SUPFAM" id="SSF46689">
    <property type="entry name" value="Homeodomain-like"/>
    <property type="match status" value="1"/>
</dbReference>
<evidence type="ECO:0000313" key="5">
    <source>
        <dbReference type="EMBL" id="CCO49677.1"/>
    </source>
</evidence>
<dbReference type="AlphaFoldDB" id="A0AAV2VYK9"/>
<accession>A0AAV2VYK9</accession>
<keyword evidence="3" id="KW-0804">Transcription</keyword>
<dbReference type="RefSeq" id="WP_022613723.1">
    <property type="nucleotide sequence ID" value="NZ_LK391965.1"/>
</dbReference>